<sequence>MGRQGHARLAAVLAAAALLTGGSALLATAEPGDAGKPGESATAAFDRILRQQEDAWHREDAEDFAATFTADADVVTFNGDHLRTRQGIAEGMRYYFDHFIDNTRLRALDEHVRFVRPGLAVIVRTSCQLEPPSTTCREDSYSRNTNVLVEQNGRWLQDSFQNTRVMELPPTDR</sequence>
<keyword evidence="1" id="KW-0732">Signal</keyword>
<dbReference type="NCBIfam" id="TIGR02246">
    <property type="entry name" value="SgcJ/EcaC family oxidoreductase"/>
    <property type="match status" value="1"/>
</dbReference>
<dbReference type="Gene3D" id="3.10.450.50">
    <property type="match status" value="1"/>
</dbReference>
<dbReference type="EMBL" id="JAENJH010000001">
    <property type="protein sequence ID" value="MBK1783188.1"/>
    <property type="molecule type" value="Genomic_DNA"/>
</dbReference>
<dbReference type="RefSeq" id="WP_200314313.1">
    <property type="nucleotide sequence ID" value="NZ_JAENJH010000001.1"/>
</dbReference>
<evidence type="ECO:0000313" key="4">
    <source>
        <dbReference type="Proteomes" id="UP000635245"/>
    </source>
</evidence>
<name>A0A934QPL9_9PSEU</name>
<protein>
    <submittedName>
        <fullName evidence="3">SgcJ/EcaC family oxidoreductase</fullName>
    </submittedName>
</protein>
<proteinExistence type="predicted"/>
<comment type="caution">
    <text evidence="3">The sequence shown here is derived from an EMBL/GenBank/DDBJ whole genome shotgun (WGS) entry which is preliminary data.</text>
</comment>
<dbReference type="SUPFAM" id="SSF54427">
    <property type="entry name" value="NTF2-like"/>
    <property type="match status" value="1"/>
</dbReference>
<dbReference type="InterPro" id="IPR032710">
    <property type="entry name" value="NTF2-like_dom_sf"/>
</dbReference>
<evidence type="ECO:0000313" key="3">
    <source>
        <dbReference type="EMBL" id="MBK1783188.1"/>
    </source>
</evidence>
<feature type="domain" description="DUF4440" evidence="2">
    <location>
        <begin position="48"/>
        <end position="156"/>
    </location>
</feature>
<dbReference type="InterPro" id="IPR027843">
    <property type="entry name" value="DUF4440"/>
</dbReference>
<feature type="chain" id="PRO_5038713555" evidence="1">
    <location>
        <begin position="30"/>
        <end position="173"/>
    </location>
</feature>
<accession>A0A934QPL9</accession>
<gene>
    <name evidence="3" type="ORF">JHE00_02535</name>
</gene>
<keyword evidence="4" id="KW-1185">Reference proteome</keyword>
<feature type="signal peptide" evidence="1">
    <location>
        <begin position="1"/>
        <end position="29"/>
    </location>
</feature>
<dbReference type="Proteomes" id="UP000635245">
    <property type="component" value="Unassembled WGS sequence"/>
</dbReference>
<dbReference type="InterPro" id="IPR011944">
    <property type="entry name" value="Steroid_delta5-4_isomerase"/>
</dbReference>
<dbReference type="Pfam" id="PF14534">
    <property type="entry name" value="DUF4440"/>
    <property type="match status" value="1"/>
</dbReference>
<evidence type="ECO:0000256" key="1">
    <source>
        <dbReference type="SAM" id="SignalP"/>
    </source>
</evidence>
<reference evidence="3" key="1">
    <citation type="submission" date="2020-12" db="EMBL/GenBank/DDBJ databases">
        <title>Prauserella sp. ASG 168, a novel actinomycete isolated from cave rock.</title>
        <authorList>
            <person name="Suriyachadkun C."/>
        </authorList>
    </citation>
    <scope>NUCLEOTIDE SEQUENCE</scope>
    <source>
        <strain evidence="3">ASG 168</strain>
    </source>
</reference>
<dbReference type="AlphaFoldDB" id="A0A934QPL9"/>
<organism evidence="3 4">
    <name type="scientific">Prauserella cavernicola</name>
    <dbReference type="NCBI Taxonomy" id="2800127"/>
    <lineage>
        <taxon>Bacteria</taxon>
        <taxon>Bacillati</taxon>
        <taxon>Actinomycetota</taxon>
        <taxon>Actinomycetes</taxon>
        <taxon>Pseudonocardiales</taxon>
        <taxon>Pseudonocardiaceae</taxon>
        <taxon>Prauserella</taxon>
    </lineage>
</organism>
<evidence type="ECO:0000259" key="2">
    <source>
        <dbReference type="Pfam" id="PF14534"/>
    </source>
</evidence>